<dbReference type="SFLD" id="SFLDG00002">
    <property type="entry name" value="C1.7:_P-type_atpase_like"/>
    <property type="match status" value="1"/>
</dbReference>
<protein>
    <submittedName>
        <fullName evidence="11">Heavy metal-(Cd/Co/Hg/Pb/Zn)-translocating P-type ATPase</fullName>
    </submittedName>
</protein>
<dbReference type="SUPFAM" id="SSF81653">
    <property type="entry name" value="Calcium ATPase, transduction domain A"/>
    <property type="match status" value="1"/>
</dbReference>
<dbReference type="NCBIfam" id="TIGR01512">
    <property type="entry name" value="ATPase-IB2_Cd"/>
    <property type="match status" value="1"/>
</dbReference>
<gene>
    <name evidence="11" type="ORF">SAMN05660748_0166</name>
</gene>
<dbReference type="Proteomes" id="UP000219435">
    <property type="component" value="Unassembled WGS sequence"/>
</dbReference>
<dbReference type="PRINTS" id="PR00119">
    <property type="entry name" value="CATATPASE"/>
</dbReference>
<dbReference type="GO" id="GO:0005524">
    <property type="term" value="F:ATP binding"/>
    <property type="evidence" value="ECO:0007669"/>
    <property type="project" value="UniProtKB-UniRule"/>
</dbReference>
<dbReference type="InterPro" id="IPR008250">
    <property type="entry name" value="ATPase_P-typ_transduc_dom_A_sf"/>
</dbReference>
<dbReference type="Pfam" id="PF00702">
    <property type="entry name" value="Hydrolase"/>
    <property type="match status" value="1"/>
</dbReference>
<dbReference type="Gene3D" id="3.40.1110.10">
    <property type="entry name" value="Calcium-transporting ATPase, cytoplasmic domain N"/>
    <property type="match status" value="1"/>
</dbReference>
<sequence length="784" mass="81680">MTATGSPAHGLPRLLSGKDLTGWFESALLVVTVALLGAGGVAWSVGAGRWDDVLWAAATVVALVPAIGWVVTALLRRTLGVDLIAVLALLGTLAVGEYLAGALIAVMLATGRTLDAAAQRRATQDLRALLERAPRSARRRVGDVVTEVPVDDVVVGDVVLVGPGEVLPVDGVVSGTPAVLDESALTGEPELVERAPGEPVRSGTLNAGGGLEICCTAPAAQSTYAGIVALVRQTGAENAPVIRLADRFAAWFLPLSLAVAALAWALSGSPERAVAVLVVATPCPLLLAAPVAIVSGLSRASRLGVVIRSGGALENLGHASTLVLDKTGTLTAGRPAVTEVVTDPDRPATEVLRLAASADQLSPHVLAEAVVAEARVRGLTLSMPRDVREEPGRGVTATVDDRAVRVGKRDTVPEAPWARTAVNRAGLDGCTLVWVEVDDRPVGAILLKDPLRTDAGRTLRRLRSAGIHRLVMLTGDRPEPAREVGAALGLDEVRARQTPADKVDAVRTEQQRAVTVMVGDGLNDAPALAAATVGVAMGARGATASSEAADVVLTTDRLDRLADAMEIARYARGIAVQSAAVGMGLSLAAMALAAAGLLPPTAGALLQEGIDVAVILNALRALRGGRIGGHPVRPATEVLLRRFAAEHDELRQVLPLVRAAADELSNGPGPRAVEALHRARTALVERLVPHEEAEEAELYPSLARTLGSSEAVAPMSRAHAEIGRLTRRLQTHLDALDEGGDLDQERQQDLLACLYGLHALLQLHYVQEEENFFALAAGPPRDER</sequence>
<feature type="transmembrane region" description="Helical" evidence="8">
    <location>
        <begin position="83"/>
        <end position="111"/>
    </location>
</feature>
<dbReference type="InterPro" id="IPR059000">
    <property type="entry name" value="ATPase_P-type_domA"/>
</dbReference>
<evidence type="ECO:0000256" key="1">
    <source>
        <dbReference type="ARBA" id="ARBA00004651"/>
    </source>
</evidence>
<dbReference type="SFLD" id="SFLDF00027">
    <property type="entry name" value="p-type_atpase"/>
    <property type="match status" value="1"/>
</dbReference>
<feature type="domain" description="P-type ATPase A" evidence="9">
    <location>
        <begin position="133"/>
        <end position="231"/>
    </location>
</feature>
<feature type="transmembrane region" description="Helical" evidence="8">
    <location>
        <begin position="248"/>
        <end position="267"/>
    </location>
</feature>
<evidence type="ECO:0000313" key="11">
    <source>
        <dbReference type="EMBL" id="SOC46310.1"/>
    </source>
</evidence>
<keyword evidence="6 8" id="KW-1133">Transmembrane helix</keyword>
<dbReference type="RefSeq" id="WP_097193149.1">
    <property type="nucleotide sequence ID" value="NZ_OBQI01000001.1"/>
</dbReference>
<dbReference type="PROSITE" id="PS00154">
    <property type="entry name" value="ATPASE_E1_E2"/>
    <property type="match status" value="1"/>
</dbReference>
<dbReference type="Gene3D" id="3.40.50.1000">
    <property type="entry name" value="HAD superfamily/HAD-like"/>
    <property type="match status" value="1"/>
</dbReference>
<feature type="transmembrane region" description="Helical" evidence="8">
    <location>
        <begin position="53"/>
        <end position="71"/>
    </location>
</feature>
<dbReference type="OrthoDB" id="7059309at2"/>
<feature type="transmembrane region" description="Helical" evidence="8">
    <location>
        <begin position="574"/>
        <end position="598"/>
    </location>
</feature>
<dbReference type="InterPro" id="IPR036412">
    <property type="entry name" value="HAD-like_sf"/>
</dbReference>
<dbReference type="NCBIfam" id="TIGR01494">
    <property type="entry name" value="ATPase_P-type"/>
    <property type="match status" value="1"/>
</dbReference>
<dbReference type="AlphaFoldDB" id="A0A285UWW3"/>
<comment type="similarity">
    <text evidence="2 8">Belongs to the cation transport ATPase (P-type) (TC 3.A.3) family. Type IB subfamily.</text>
</comment>
<dbReference type="GO" id="GO:0016887">
    <property type="term" value="F:ATP hydrolysis activity"/>
    <property type="evidence" value="ECO:0007669"/>
    <property type="project" value="InterPro"/>
</dbReference>
<dbReference type="SFLD" id="SFLDS00003">
    <property type="entry name" value="Haloacid_Dehalogenase"/>
    <property type="match status" value="1"/>
</dbReference>
<reference evidence="12" key="1">
    <citation type="submission" date="2017-08" db="EMBL/GenBank/DDBJ databases">
        <authorList>
            <person name="Varghese N."/>
            <person name="Submissions S."/>
        </authorList>
    </citation>
    <scope>NUCLEOTIDE SEQUENCE [LARGE SCALE GENOMIC DNA]</scope>
    <source>
        <strain evidence="12">DSM 4725</strain>
    </source>
</reference>
<dbReference type="PANTHER" id="PTHR48085">
    <property type="entry name" value="CADMIUM/ZINC-TRANSPORTING ATPASE HMA2-RELATED"/>
    <property type="match status" value="1"/>
</dbReference>
<dbReference type="SUPFAM" id="SSF56784">
    <property type="entry name" value="HAD-like"/>
    <property type="match status" value="1"/>
</dbReference>
<accession>A0A285UWW3</accession>
<comment type="subcellular location">
    <subcellularLocation>
        <location evidence="1">Cell membrane</location>
        <topology evidence="1">Multi-pass membrane protein</topology>
    </subcellularLocation>
</comment>
<evidence type="ECO:0000313" key="12">
    <source>
        <dbReference type="Proteomes" id="UP000219435"/>
    </source>
</evidence>
<feature type="domain" description="Hemerythrin-like" evidence="10">
    <location>
        <begin position="640"/>
        <end position="776"/>
    </location>
</feature>
<evidence type="ECO:0000259" key="9">
    <source>
        <dbReference type="Pfam" id="PF00122"/>
    </source>
</evidence>
<evidence type="ECO:0000256" key="2">
    <source>
        <dbReference type="ARBA" id="ARBA00006024"/>
    </source>
</evidence>
<evidence type="ECO:0000256" key="6">
    <source>
        <dbReference type="ARBA" id="ARBA00022989"/>
    </source>
</evidence>
<keyword evidence="12" id="KW-1185">Reference proteome</keyword>
<dbReference type="InterPro" id="IPR018303">
    <property type="entry name" value="ATPase_P-typ_P_site"/>
</dbReference>
<evidence type="ECO:0000256" key="7">
    <source>
        <dbReference type="ARBA" id="ARBA00023136"/>
    </source>
</evidence>
<dbReference type="InterPro" id="IPR044492">
    <property type="entry name" value="P_typ_ATPase_HD_dom"/>
</dbReference>
<dbReference type="CDD" id="cd12108">
    <property type="entry name" value="Hr-like"/>
    <property type="match status" value="1"/>
</dbReference>
<dbReference type="Gene3D" id="1.20.120.520">
    <property type="entry name" value="nmb1532 protein domain like"/>
    <property type="match status" value="1"/>
</dbReference>
<keyword evidence="8" id="KW-0067">ATP-binding</keyword>
<keyword evidence="3 8" id="KW-0812">Transmembrane</keyword>
<feature type="transmembrane region" description="Helical" evidence="8">
    <location>
        <begin position="273"/>
        <end position="294"/>
    </location>
</feature>
<dbReference type="SUPFAM" id="SSF81665">
    <property type="entry name" value="Calcium ATPase, transmembrane domain M"/>
    <property type="match status" value="1"/>
</dbReference>
<dbReference type="PANTHER" id="PTHR48085:SF5">
    <property type="entry name" value="CADMIUM_ZINC-TRANSPORTING ATPASE HMA4-RELATED"/>
    <property type="match status" value="1"/>
</dbReference>
<dbReference type="InterPro" id="IPR001757">
    <property type="entry name" value="P_typ_ATPase"/>
</dbReference>
<evidence type="ECO:0000256" key="4">
    <source>
        <dbReference type="ARBA" id="ARBA00022723"/>
    </source>
</evidence>
<evidence type="ECO:0000256" key="8">
    <source>
        <dbReference type="RuleBase" id="RU362081"/>
    </source>
</evidence>
<dbReference type="InterPro" id="IPR027256">
    <property type="entry name" value="P-typ_ATPase_IB"/>
</dbReference>
<keyword evidence="8" id="KW-1003">Cell membrane</keyword>
<dbReference type="GO" id="GO:0019829">
    <property type="term" value="F:ATPase-coupled monoatomic cation transmembrane transporter activity"/>
    <property type="evidence" value="ECO:0007669"/>
    <property type="project" value="InterPro"/>
</dbReference>
<keyword evidence="5" id="KW-1278">Translocase</keyword>
<dbReference type="InterPro" id="IPR012312">
    <property type="entry name" value="Hemerythrin-like"/>
</dbReference>
<dbReference type="InterPro" id="IPR023214">
    <property type="entry name" value="HAD_sf"/>
</dbReference>
<dbReference type="Pfam" id="PF00122">
    <property type="entry name" value="E1-E2_ATPase"/>
    <property type="match status" value="1"/>
</dbReference>
<evidence type="ECO:0000256" key="5">
    <source>
        <dbReference type="ARBA" id="ARBA00022967"/>
    </source>
</evidence>
<dbReference type="GO" id="GO:0046872">
    <property type="term" value="F:metal ion binding"/>
    <property type="evidence" value="ECO:0007669"/>
    <property type="project" value="UniProtKB-KW"/>
</dbReference>
<evidence type="ECO:0000259" key="10">
    <source>
        <dbReference type="Pfam" id="PF01814"/>
    </source>
</evidence>
<name>A0A285UWW3_9ACTN</name>
<keyword evidence="4 8" id="KW-0479">Metal-binding</keyword>
<dbReference type="Pfam" id="PF01814">
    <property type="entry name" value="Hemerythrin"/>
    <property type="match status" value="1"/>
</dbReference>
<dbReference type="InterPro" id="IPR023298">
    <property type="entry name" value="ATPase_P-typ_TM_dom_sf"/>
</dbReference>
<dbReference type="Gene3D" id="2.70.150.10">
    <property type="entry name" value="Calcium-transporting ATPase, cytoplasmic transduction domain A"/>
    <property type="match status" value="1"/>
</dbReference>
<dbReference type="InterPro" id="IPR051014">
    <property type="entry name" value="Cation_Transport_ATPase_IB"/>
</dbReference>
<dbReference type="NCBIfam" id="TIGR01525">
    <property type="entry name" value="ATPase-IB_hvy"/>
    <property type="match status" value="1"/>
</dbReference>
<organism evidence="11 12">
    <name type="scientific">Blastococcus aggregatus</name>
    <dbReference type="NCBI Taxonomy" id="38502"/>
    <lineage>
        <taxon>Bacteria</taxon>
        <taxon>Bacillati</taxon>
        <taxon>Actinomycetota</taxon>
        <taxon>Actinomycetes</taxon>
        <taxon>Geodermatophilales</taxon>
        <taxon>Geodermatophilaceae</taxon>
        <taxon>Blastococcus</taxon>
    </lineage>
</organism>
<keyword evidence="8" id="KW-0547">Nucleotide-binding</keyword>
<proteinExistence type="inferred from homology"/>
<dbReference type="EMBL" id="OBQI01000001">
    <property type="protein sequence ID" value="SOC46310.1"/>
    <property type="molecule type" value="Genomic_DNA"/>
</dbReference>
<evidence type="ECO:0000256" key="3">
    <source>
        <dbReference type="ARBA" id="ARBA00022692"/>
    </source>
</evidence>
<keyword evidence="7 8" id="KW-0472">Membrane</keyword>
<dbReference type="GO" id="GO:0005886">
    <property type="term" value="C:plasma membrane"/>
    <property type="evidence" value="ECO:0007669"/>
    <property type="project" value="UniProtKB-SubCell"/>
</dbReference>
<dbReference type="GO" id="GO:0015086">
    <property type="term" value="F:cadmium ion transmembrane transporter activity"/>
    <property type="evidence" value="ECO:0007669"/>
    <property type="project" value="TreeGrafter"/>
</dbReference>
<feature type="transmembrane region" description="Helical" evidence="8">
    <location>
        <begin position="20"/>
        <end position="46"/>
    </location>
</feature>
<dbReference type="InterPro" id="IPR023299">
    <property type="entry name" value="ATPase_P-typ_cyto_dom_N"/>
</dbReference>